<sequence>MPEYVGGLHTLRCLDISDCISLDKLPKDIGDLHNLEKLYLKGCSGLNELPYSVMNFKHLKHELYVICDEERASLWEHFPTIPNLKIEMPKVDISLSWLHGVRSRSYTLYSDLNSC</sequence>
<dbReference type="SUPFAM" id="SSF52047">
    <property type="entry name" value="RNI-like"/>
    <property type="match status" value="1"/>
</dbReference>
<dbReference type="EMBL" id="CM007366">
    <property type="protein sequence ID" value="OIW10967.1"/>
    <property type="molecule type" value="Genomic_DNA"/>
</dbReference>
<gene>
    <name evidence="1" type="ORF">TanjilG_22774</name>
</gene>
<dbReference type="PANTHER" id="PTHR47186">
    <property type="entry name" value="LEUCINE-RICH REPEAT-CONTAINING PROTEIN 57"/>
    <property type="match status" value="1"/>
</dbReference>
<organism evidence="1 2">
    <name type="scientific">Lupinus angustifolius</name>
    <name type="common">Narrow-leaved blue lupine</name>
    <dbReference type="NCBI Taxonomy" id="3871"/>
    <lineage>
        <taxon>Eukaryota</taxon>
        <taxon>Viridiplantae</taxon>
        <taxon>Streptophyta</taxon>
        <taxon>Embryophyta</taxon>
        <taxon>Tracheophyta</taxon>
        <taxon>Spermatophyta</taxon>
        <taxon>Magnoliopsida</taxon>
        <taxon>eudicotyledons</taxon>
        <taxon>Gunneridae</taxon>
        <taxon>Pentapetalae</taxon>
        <taxon>rosids</taxon>
        <taxon>fabids</taxon>
        <taxon>Fabales</taxon>
        <taxon>Fabaceae</taxon>
        <taxon>Papilionoideae</taxon>
        <taxon>50 kb inversion clade</taxon>
        <taxon>genistoids sensu lato</taxon>
        <taxon>core genistoids</taxon>
        <taxon>Genisteae</taxon>
        <taxon>Lupinus</taxon>
    </lineage>
</organism>
<name>A0A4P1RI48_LUPAN</name>
<dbReference type="PANTHER" id="PTHR47186:SF61">
    <property type="entry name" value="LEUCINE-RICH REPEAT-CONTAINING PROTEIN 57-RELATED"/>
    <property type="match status" value="1"/>
</dbReference>
<dbReference type="InterPro" id="IPR032675">
    <property type="entry name" value="LRR_dom_sf"/>
</dbReference>
<dbReference type="Gene3D" id="3.80.10.10">
    <property type="entry name" value="Ribonuclease Inhibitor"/>
    <property type="match status" value="1"/>
</dbReference>
<dbReference type="AlphaFoldDB" id="A0A4P1RI48"/>
<keyword evidence="2" id="KW-1185">Reference proteome</keyword>
<evidence type="ECO:0000313" key="2">
    <source>
        <dbReference type="Proteomes" id="UP000188354"/>
    </source>
</evidence>
<proteinExistence type="predicted"/>
<evidence type="ECO:0000313" key="1">
    <source>
        <dbReference type="EMBL" id="OIW10967.1"/>
    </source>
</evidence>
<reference evidence="1 2" key="1">
    <citation type="journal article" date="2017" name="Plant Biotechnol. J.">
        <title>A comprehensive draft genome sequence for lupin (Lupinus angustifolius), an emerging health food: insights into plant-microbe interactions and legume evolution.</title>
        <authorList>
            <person name="Hane J.K."/>
            <person name="Ming Y."/>
            <person name="Kamphuis L.G."/>
            <person name="Nelson M.N."/>
            <person name="Garg G."/>
            <person name="Atkins C.A."/>
            <person name="Bayer P.E."/>
            <person name="Bravo A."/>
            <person name="Bringans S."/>
            <person name="Cannon S."/>
            <person name="Edwards D."/>
            <person name="Foley R."/>
            <person name="Gao L.L."/>
            <person name="Harrison M.J."/>
            <person name="Huang W."/>
            <person name="Hurgobin B."/>
            <person name="Li S."/>
            <person name="Liu C.W."/>
            <person name="McGrath A."/>
            <person name="Morahan G."/>
            <person name="Murray J."/>
            <person name="Weller J."/>
            <person name="Jian J."/>
            <person name="Singh K.B."/>
        </authorList>
    </citation>
    <scope>NUCLEOTIDE SEQUENCE [LARGE SCALE GENOMIC DNA]</scope>
    <source>
        <strain evidence="2">cv. Tanjil</strain>
        <tissue evidence="1">Whole plant</tissue>
    </source>
</reference>
<dbReference type="Proteomes" id="UP000188354">
    <property type="component" value="Chromosome LG06"/>
</dbReference>
<accession>A0A4P1RI48</accession>
<dbReference type="Gramene" id="OIW10967">
    <property type="protein sequence ID" value="OIW10967"/>
    <property type="gene ID" value="TanjilG_22774"/>
</dbReference>
<protein>
    <submittedName>
        <fullName evidence="1">Uncharacterized protein</fullName>
    </submittedName>
</protein>